<gene>
    <name evidence="1" type="ORF">EGV54_04995</name>
</gene>
<sequence length="93" mass="10751">MSEINSDLMNSKHYIKENDDCIFNEIKKLGSFLIDVLQRWNEYSIAGINGVATMNSISYEKAKKEYDSLIYIMDKLAEHNIIEKKTRSLKNGS</sequence>
<organism evidence="1 2">
    <name type="scientific">Staphylococcus pseudintermedius</name>
    <dbReference type="NCBI Taxonomy" id="283734"/>
    <lineage>
        <taxon>Bacteria</taxon>
        <taxon>Bacillati</taxon>
        <taxon>Bacillota</taxon>
        <taxon>Bacilli</taxon>
        <taxon>Bacillales</taxon>
        <taxon>Staphylococcaceae</taxon>
        <taxon>Staphylococcus</taxon>
        <taxon>Staphylococcus intermedius group</taxon>
    </lineage>
</organism>
<comment type="caution">
    <text evidence="1">The sequence shown here is derived from an EMBL/GenBank/DDBJ whole genome shotgun (WGS) entry which is preliminary data.</text>
</comment>
<dbReference type="EMBL" id="AAXKXX010000004">
    <property type="protein sequence ID" value="EGQ4384449.1"/>
    <property type="molecule type" value="Genomic_DNA"/>
</dbReference>
<reference evidence="1 2" key="1">
    <citation type="submission" date="2018-11" db="EMBL/GenBank/DDBJ databases">
        <authorList>
            <consortium name="Veterinary Laboratory Investigation and Response Network"/>
        </authorList>
    </citation>
    <scope>NUCLEOTIDE SEQUENCE [LARGE SCALE GENOMIC DNA]</scope>
    <source>
        <strain evidence="1 2">SPSE-18-VL-LA-PA-Ryan-0021</strain>
    </source>
</reference>
<proteinExistence type="predicted"/>
<dbReference type="Proteomes" id="UP000600220">
    <property type="component" value="Unassembled WGS sequence"/>
</dbReference>
<name>A0A8H9BZC1_STAPS</name>
<keyword evidence="2" id="KW-1185">Reference proteome</keyword>
<accession>A0A8H9BZC1</accession>
<protein>
    <submittedName>
        <fullName evidence="1">Uncharacterized protein</fullName>
    </submittedName>
</protein>
<dbReference type="AlphaFoldDB" id="A0A8H9BZC1"/>
<evidence type="ECO:0000313" key="1">
    <source>
        <dbReference type="EMBL" id="EGQ4384449.1"/>
    </source>
</evidence>
<evidence type="ECO:0000313" key="2">
    <source>
        <dbReference type="Proteomes" id="UP000600220"/>
    </source>
</evidence>
<dbReference type="RefSeq" id="WP_065354303.1">
    <property type="nucleotide sequence ID" value="NZ_CAJESP010000003.1"/>
</dbReference>